<dbReference type="Proteomes" id="UP001175227">
    <property type="component" value="Unassembled WGS sequence"/>
</dbReference>
<organism evidence="1 2">
    <name type="scientific">Armillaria novae-zelandiae</name>
    <dbReference type="NCBI Taxonomy" id="153914"/>
    <lineage>
        <taxon>Eukaryota</taxon>
        <taxon>Fungi</taxon>
        <taxon>Dikarya</taxon>
        <taxon>Basidiomycota</taxon>
        <taxon>Agaricomycotina</taxon>
        <taxon>Agaricomycetes</taxon>
        <taxon>Agaricomycetidae</taxon>
        <taxon>Agaricales</taxon>
        <taxon>Marasmiineae</taxon>
        <taxon>Physalacriaceae</taxon>
        <taxon>Armillaria</taxon>
    </lineage>
</organism>
<name>A0AA39P5Z5_9AGAR</name>
<proteinExistence type="predicted"/>
<dbReference type="EMBL" id="JAUEPR010000016">
    <property type="protein sequence ID" value="KAK0477533.1"/>
    <property type="molecule type" value="Genomic_DNA"/>
</dbReference>
<keyword evidence="2" id="KW-1185">Reference proteome</keyword>
<gene>
    <name evidence="1" type="ORF">IW261DRAFT_1420842</name>
</gene>
<dbReference type="AlphaFoldDB" id="A0AA39P5Z5"/>
<reference evidence="1" key="1">
    <citation type="submission" date="2023-06" db="EMBL/GenBank/DDBJ databases">
        <authorList>
            <consortium name="Lawrence Berkeley National Laboratory"/>
            <person name="Ahrendt S."/>
            <person name="Sahu N."/>
            <person name="Indic B."/>
            <person name="Wong-Bajracharya J."/>
            <person name="Merenyi Z."/>
            <person name="Ke H.-M."/>
            <person name="Monk M."/>
            <person name="Kocsube S."/>
            <person name="Drula E."/>
            <person name="Lipzen A."/>
            <person name="Balint B."/>
            <person name="Henrissat B."/>
            <person name="Andreopoulos B."/>
            <person name="Martin F.M."/>
            <person name="Harder C.B."/>
            <person name="Rigling D."/>
            <person name="Ford K.L."/>
            <person name="Foster G.D."/>
            <person name="Pangilinan J."/>
            <person name="Papanicolaou A."/>
            <person name="Barry K."/>
            <person name="LaButti K."/>
            <person name="Viragh M."/>
            <person name="Koriabine M."/>
            <person name="Yan M."/>
            <person name="Riley R."/>
            <person name="Champramary S."/>
            <person name="Plett K.L."/>
            <person name="Tsai I.J."/>
            <person name="Slot J."/>
            <person name="Sipos G."/>
            <person name="Plett J."/>
            <person name="Nagy L.G."/>
            <person name="Grigoriev I.V."/>
        </authorList>
    </citation>
    <scope>NUCLEOTIDE SEQUENCE</scope>
    <source>
        <strain evidence="1">ICMP 16352</strain>
    </source>
</reference>
<accession>A0AA39P5Z5</accession>
<protein>
    <submittedName>
        <fullName evidence="1">Uncharacterized protein</fullName>
    </submittedName>
</protein>
<sequence>MKHLSRILKDSEVLDGMGVEHDDAENVWRLVRDDNNGGREGLVFTVTGAIISKDLPPIMSRGTQWIHAEDNEVQYYRGVMNGGKKRQTYGLSIMHKSPKDPHIHINEEGFFFFSKVDDGWNKQHKADEKDRNMSLLFMATQTFPNLTLVARLPMWPCMGGIVSDVYNSRGKVICGTFVGVFGTKWTFGGNRIRCVLHISGAVEDGSRLAQNCVDTVVL</sequence>
<evidence type="ECO:0000313" key="1">
    <source>
        <dbReference type="EMBL" id="KAK0477533.1"/>
    </source>
</evidence>
<comment type="caution">
    <text evidence="1">The sequence shown here is derived from an EMBL/GenBank/DDBJ whole genome shotgun (WGS) entry which is preliminary data.</text>
</comment>
<evidence type="ECO:0000313" key="2">
    <source>
        <dbReference type="Proteomes" id="UP001175227"/>
    </source>
</evidence>